<dbReference type="HOGENOM" id="CLU_1773805_0_0_4"/>
<evidence type="ECO:0000259" key="2">
    <source>
        <dbReference type="Pfam" id="PF07007"/>
    </source>
</evidence>
<accession>Q2L1X9</accession>
<reference evidence="3 4" key="1">
    <citation type="journal article" date="2006" name="J. Bacteriol.">
        <title>Comparison of the genome sequence of the poultry pathogen Bordetella avium with those of B. bronchiseptica, B. pertussis, and B. parapertussis reveals extensive diversity in surface structures associated with host interaction.</title>
        <authorList>
            <person name="Sebaihia M."/>
            <person name="Preston A."/>
            <person name="Maskell D.J."/>
            <person name="Kuzmiak H."/>
            <person name="Connell T.D."/>
            <person name="King N.D."/>
            <person name="Orndorff P.E."/>
            <person name="Miyamoto D.M."/>
            <person name="Thomson N.R."/>
            <person name="Harris D."/>
            <person name="Goble A."/>
            <person name="Lord A."/>
            <person name="Murphy L."/>
            <person name="Quail M.A."/>
            <person name="Rutter S."/>
            <person name="Squares R."/>
            <person name="Squares S."/>
            <person name="Woodward J."/>
            <person name="Parkhill J."/>
            <person name="Temple L.M."/>
        </authorList>
    </citation>
    <scope>NUCLEOTIDE SEQUENCE [LARGE SCALE GENOMIC DNA]</scope>
    <source>
        <strain evidence="3 4">197N</strain>
    </source>
</reference>
<feature type="chain" id="PRO_5004211921" evidence="1">
    <location>
        <begin position="26"/>
        <end position="146"/>
    </location>
</feature>
<dbReference type="AlphaFoldDB" id="Q2L1X9"/>
<protein>
    <submittedName>
        <fullName evidence="3">Exported protein</fullName>
    </submittedName>
</protein>
<keyword evidence="1" id="KW-0732">Signal</keyword>
<feature type="signal peptide" evidence="1">
    <location>
        <begin position="1"/>
        <end position="25"/>
    </location>
</feature>
<keyword evidence="4" id="KW-1185">Reference proteome</keyword>
<sequence>MKMLSRAAAPLTAAVLCLASQPALADDCDAPLSEESHQALVCVQTALDRQKSALQARYDALRSKLPGEEASKLDRDQASWASFVEADCEVFTDMAGGENDTWRQTWGEIALNACRVEMMSAREERLGQYQALVKRRGDQRAAIFMP</sequence>
<proteinExistence type="predicted"/>
<dbReference type="RefSeq" id="WP_012417229.1">
    <property type="nucleotide sequence ID" value="NC_010645.1"/>
</dbReference>
<dbReference type="Pfam" id="PF07007">
    <property type="entry name" value="LprI"/>
    <property type="match status" value="1"/>
</dbReference>
<evidence type="ECO:0000313" key="3">
    <source>
        <dbReference type="EMBL" id="CAJ49166.1"/>
    </source>
</evidence>
<dbReference type="Proteomes" id="UP000001977">
    <property type="component" value="Chromosome"/>
</dbReference>
<evidence type="ECO:0000256" key="1">
    <source>
        <dbReference type="SAM" id="SignalP"/>
    </source>
</evidence>
<dbReference type="InterPro" id="IPR009739">
    <property type="entry name" value="LprI-like_N"/>
</dbReference>
<evidence type="ECO:0000313" key="4">
    <source>
        <dbReference type="Proteomes" id="UP000001977"/>
    </source>
</evidence>
<gene>
    <name evidence="3" type="ordered locus">BAV1554</name>
</gene>
<dbReference type="EMBL" id="AM167904">
    <property type="protein sequence ID" value="CAJ49166.1"/>
    <property type="molecule type" value="Genomic_DNA"/>
</dbReference>
<feature type="domain" description="Lysozyme inhibitor LprI-like N-terminal" evidence="2">
    <location>
        <begin position="28"/>
        <end position="126"/>
    </location>
</feature>
<name>Q2L1X9_BORA1</name>
<organism evidence="3 4">
    <name type="scientific">Bordetella avium (strain 197N)</name>
    <dbReference type="NCBI Taxonomy" id="360910"/>
    <lineage>
        <taxon>Bacteria</taxon>
        <taxon>Pseudomonadati</taxon>
        <taxon>Pseudomonadota</taxon>
        <taxon>Betaproteobacteria</taxon>
        <taxon>Burkholderiales</taxon>
        <taxon>Alcaligenaceae</taxon>
        <taxon>Bordetella</taxon>
    </lineage>
</organism>
<dbReference type="STRING" id="360910.BAV1554"/>
<dbReference type="KEGG" id="bav:BAV1554"/>
<dbReference type="Gene3D" id="1.20.1270.180">
    <property type="match status" value="1"/>
</dbReference>